<accession>A0ABP9FLZ2</accession>
<feature type="region of interest" description="Disordered" evidence="1">
    <location>
        <begin position="18"/>
        <end position="113"/>
    </location>
</feature>
<dbReference type="InterPro" id="IPR019554">
    <property type="entry name" value="Soluble_ligand-bd"/>
</dbReference>
<name>A0ABP9FLZ2_9ACTN</name>
<dbReference type="Proteomes" id="UP001501521">
    <property type="component" value="Unassembled WGS sequence"/>
</dbReference>
<gene>
    <name evidence="4" type="ORF">GCM10025789_27510</name>
</gene>
<feature type="domain" description="Helix-hairpin-helix DNA-binding motif class 1" evidence="3">
    <location>
        <begin position="264"/>
        <end position="283"/>
    </location>
</feature>
<reference evidence="5" key="1">
    <citation type="journal article" date="2019" name="Int. J. Syst. Evol. Microbiol.">
        <title>The Global Catalogue of Microorganisms (GCM) 10K type strain sequencing project: providing services to taxonomists for standard genome sequencing and annotation.</title>
        <authorList>
            <consortium name="The Broad Institute Genomics Platform"/>
            <consortium name="The Broad Institute Genome Sequencing Center for Infectious Disease"/>
            <person name="Wu L."/>
            <person name="Ma J."/>
        </authorList>
    </citation>
    <scope>NUCLEOTIDE SEQUENCE [LARGE SCALE GENOMIC DNA]</scope>
    <source>
        <strain evidence="5">JCM 19125</strain>
    </source>
</reference>
<dbReference type="InterPro" id="IPR003583">
    <property type="entry name" value="Hlx-hairpin-Hlx_DNA-bd_motif"/>
</dbReference>
<dbReference type="SMART" id="SM00278">
    <property type="entry name" value="HhH1"/>
    <property type="match status" value="2"/>
</dbReference>
<dbReference type="EMBL" id="BAABLV010000041">
    <property type="protein sequence ID" value="GAA4906594.1"/>
    <property type="molecule type" value="Genomic_DNA"/>
</dbReference>
<dbReference type="Pfam" id="PF10531">
    <property type="entry name" value="SLBB"/>
    <property type="match status" value="1"/>
</dbReference>
<dbReference type="InterPro" id="IPR051675">
    <property type="entry name" value="Endo/Exo/Phosphatase_dom_1"/>
</dbReference>
<keyword evidence="2" id="KW-0812">Transmembrane</keyword>
<evidence type="ECO:0000313" key="4">
    <source>
        <dbReference type="EMBL" id="GAA4906594.1"/>
    </source>
</evidence>
<dbReference type="Gene3D" id="3.10.560.10">
    <property type="entry name" value="Outer membrane lipoprotein wza domain like"/>
    <property type="match status" value="1"/>
</dbReference>
<comment type="caution">
    <text evidence="4">The sequence shown here is derived from an EMBL/GenBank/DDBJ whole genome shotgun (WGS) entry which is preliminary data.</text>
</comment>
<dbReference type="Gene3D" id="1.10.150.320">
    <property type="entry name" value="Photosystem II 12 kDa extrinsic protein"/>
    <property type="match status" value="1"/>
</dbReference>
<protein>
    <recommendedName>
        <fullName evidence="3">Helix-hairpin-helix DNA-binding motif class 1 domain-containing protein</fullName>
    </recommendedName>
</protein>
<keyword evidence="5" id="KW-1185">Reference proteome</keyword>
<organism evidence="4 5">
    <name type="scientific">Tessaracoccus lubricantis</name>
    <dbReference type="NCBI Taxonomy" id="545543"/>
    <lineage>
        <taxon>Bacteria</taxon>
        <taxon>Bacillati</taxon>
        <taxon>Actinomycetota</taxon>
        <taxon>Actinomycetes</taxon>
        <taxon>Propionibacteriales</taxon>
        <taxon>Propionibacteriaceae</taxon>
        <taxon>Tessaracoccus</taxon>
    </lineage>
</organism>
<keyword evidence="2" id="KW-1133">Transmembrane helix</keyword>
<dbReference type="PANTHER" id="PTHR21180:SF32">
    <property type="entry name" value="ENDONUCLEASE_EXONUCLEASE_PHOSPHATASE FAMILY DOMAIN-CONTAINING PROTEIN 1"/>
    <property type="match status" value="1"/>
</dbReference>
<dbReference type="InterPro" id="IPR010994">
    <property type="entry name" value="RuvA_2-like"/>
</dbReference>
<evidence type="ECO:0000256" key="1">
    <source>
        <dbReference type="SAM" id="MobiDB-lite"/>
    </source>
</evidence>
<dbReference type="RefSeq" id="WP_345583857.1">
    <property type="nucleotide sequence ID" value="NZ_BAABLV010000041.1"/>
</dbReference>
<dbReference type="Pfam" id="PF12836">
    <property type="entry name" value="HHH_3"/>
    <property type="match status" value="1"/>
</dbReference>
<dbReference type="InterPro" id="IPR004509">
    <property type="entry name" value="Competence_ComEA_HhH"/>
</dbReference>
<feature type="transmembrane region" description="Helical" evidence="2">
    <location>
        <begin position="122"/>
        <end position="141"/>
    </location>
</feature>
<feature type="compositionally biased region" description="Basic and acidic residues" evidence="1">
    <location>
        <begin position="79"/>
        <end position="92"/>
    </location>
</feature>
<keyword evidence="2" id="KW-0472">Membrane</keyword>
<evidence type="ECO:0000256" key="2">
    <source>
        <dbReference type="SAM" id="Phobius"/>
    </source>
</evidence>
<evidence type="ECO:0000259" key="3">
    <source>
        <dbReference type="SMART" id="SM00278"/>
    </source>
</evidence>
<feature type="domain" description="Helix-hairpin-helix DNA-binding motif class 1" evidence="3">
    <location>
        <begin position="294"/>
        <end position="313"/>
    </location>
</feature>
<dbReference type="SUPFAM" id="SSF47781">
    <property type="entry name" value="RuvA domain 2-like"/>
    <property type="match status" value="1"/>
</dbReference>
<proteinExistence type="predicted"/>
<sequence>MQHTDAEELARARLAYVSAGRPALSAPRRALPDVEDETRLLSQPRAGDEAPGPGDRFLSQPRAGDEAPGPGDRFLSQPRARDEHRGWSKDPQADPPTSPLAAPQSPDPQPSRERPRLTLKHLVVVAVLLLCGVGVAVAALGRSAATEVPLKPVTVSAAPPPPSPPPPVVMLRVHVAGAVVEPGVVSLPEGTIVQDAILAAGGLAPDADPAALNLAAQVTDGMQIVIGTVGEPKGEVVGAEPPAAGTAGGSGAGGLVNLNTATTAELEALPGIGPVTAGAIIAWREESGPFSAVEDLQEISGIGPKTFQKLQPLVTVG</sequence>
<dbReference type="PANTHER" id="PTHR21180">
    <property type="entry name" value="ENDONUCLEASE/EXONUCLEASE/PHOSPHATASE FAMILY DOMAIN-CONTAINING PROTEIN 1"/>
    <property type="match status" value="1"/>
</dbReference>
<dbReference type="NCBIfam" id="TIGR00426">
    <property type="entry name" value="competence protein ComEA helix-hairpin-helix repeat region"/>
    <property type="match status" value="1"/>
</dbReference>
<evidence type="ECO:0000313" key="5">
    <source>
        <dbReference type="Proteomes" id="UP001501521"/>
    </source>
</evidence>